<reference evidence="1" key="1">
    <citation type="submission" date="2014-11" db="EMBL/GenBank/DDBJ databases">
        <authorList>
            <person name="Otto D Thomas"/>
            <person name="Naeem Raeece"/>
        </authorList>
    </citation>
    <scope>NUCLEOTIDE SEQUENCE</scope>
</reference>
<dbReference type="AlphaFoldDB" id="A0A0G4HMX3"/>
<gene>
    <name evidence="1" type="ORF">Cvel_29302</name>
</gene>
<evidence type="ECO:0000313" key="1">
    <source>
        <dbReference type="EMBL" id="CEM45541.1"/>
    </source>
</evidence>
<dbReference type="EMBL" id="CDMZ01003214">
    <property type="protein sequence ID" value="CEM45541.1"/>
    <property type="molecule type" value="Genomic_DNA"/>
</dbReference>
<accession>A0A0G4HMX3</accession>
<proteinExistence type="predicted"/>
<feature type="non-terminal residue" evidence="1">
    <location>
        <position position="1"/>
    </location>
</feature>
<sequence length="54" mass="5916">TSERQRETDGDGFSVEMPQTKKVVDAAAGMLEEGYVFTREDAETIAGTLNVDIH</sequence>
<organism evidence="1">
    <name type="scientific">Chromera velia CCMP2878</name>
    <dbReference type="NCBI Taxonomy" id="1169474"/>
    <lineage>
        <taxon>Eukaryota</taxon>
        <taxon>Sar</taxon>
        <taxon>Alveolata</taxon>
        <taxon>Colpodellida</taxon>
        <taxon>Chromeraceae</taxon>
        <taxon>Chromera</taxon>
    </lineage>
</organism>
<protein>
    <submittedName>
        <fullName evidence="1">Uncharacterized protein</fullName>
    </submittedName>
</protein>
<name>A0A0G4HMX3_9ALVE</name>
<dbReference type="VEuPathDB" id="CryptoDB:Cvel_29302"/>